<dbReference type="AlphaFoldDB" id="A0A8S2PQH2"/>
<evidence type="ECO:0008006" key="6">
    <source>
        <dbReference type="Google" id="ProtNLM"/>
    </source>
</evidence>
<comment type="caution">
    <text evidence="4">The sequence shown here is derived from an EMBL/GenBank/DDBJ whole genome shotgun (WGS) entry which is preliminary data.</text>
</comment>
<evidence type="ECO:0000256" key="3">
    <source>
        <dbReference type="ARBA" id="ARBA00022990"/>
    </source>
</evidence>
<evidence type="ECO:0000256" key="2">
    <source>
        <dbReference type="ARBA" id="ARBA00022553"/>
    </source>
</evidence>
<dbReference type="Pfam" id="PF13289">
    <property type="entry name" value="SIR2_2"/>
    <property type="match status" value="1"/>
</dbReference>
<evidence type="ECO:0000256" key="1">
    <source>
        <dbReference type="ARBA" id="ARBA00006491"/>
    </source>
</evidence>
<dbReference type="InterPro" id="IPR038916">
    <property type="entry name" value="FAM118"/>
</dbReference>
<dbReference type="PANTHER" id="PTHR28623:SF2">
    <property type="entry name" value="PROTEIN FAM118A"/>
    <property type="match status" value="1"/>
</dbReference>
<dbReference type="EMBL" id="CAJOBI010006535">
    <property type="protein sequence ID" value="CAF4062846.1"/>
    <property type="molecule type" value="Genomic_DNA"/>
</dbReference>
<accession>A0A8S2PQH2</accession>
<name>A0A8S2PQH2_9BILA</name>
<reference evidence="4" key="1">
    <citation type="submission" date="2021-02" db="EMBL/GenBank/DDBJ databases">
        <authorList>
            <person name="Nowell W R."/>
        </authorList>
    </citation>
    <scope>NUCLEOTIDE SEQUENCE</scope>
</reference>
<protein>
    <recommendedName>
        <fullName evidence="6">SIR2-like domain-containing protein</fullName>
    </recommendedName>
</protein>
<evidence type="ECO:0000313" key="4">
    <source>
        <dbReference type="EMBL" id="CAF4062846.1"/>
    </source>
</evidence>
<organism evidence="4 5">
    <name type="scientific">Rotaria magnacalcarata</name>
    <dbReference type="NCBI Taxonomy" id="392030"/>
    <lineage>
        <taxon>Eukaryota</taxon>
        <taxon>Metazoa</taxon>
        <taxon>Spiralia</taxon>
        <taxon>Gnathifera</taxon>
        <taxon>Rotifera</taxon>
        <taxon>Eurotatoria</taxon>
        <taxon>Bdelloidea</taxon>
        <taxon>Philodinida</taxon>
        <taxon>Philodinidae</taxon>
        <taxon>Rotaria</taxon>
    </lineage>
</organism>
<dbReference type="Proteomes" id="UP000676336">
    <property type="component" value="Unassembled WGS sequence"/>
</dbReference>
<evidence type="ECO:0000313" key="5">
    <source>
        <dbReference type="Proteomes" id="UP000676336"/>
    </source>
</evidence>
<comment type="similarity">
    <text evidence="1">Belongs to the FAM118 family.</text>
</comment>
<feature type="non-terminal residue" evidence="4">
    <location>
        <position position="292"/>
    </location>
</feature>
<keyword evidence="3" id="KW-0007">Acetylation</keyword>
<gene>
    <name evidence="4" type="ORF">SMN809_LOCUS15292</name>
</gene>
<sequence length="292" mass="33260">MTSEIQKVKNDVALNNALIFIGTGVSSYTANHEQNFSHWKGLLQHGLQRCHQSGLVSDKDFEEFNSTFQSNTAEAADYVHVADKIKCGFEKESDAPKVDIYKLWLTETLGNLTVKDSKLIKSIGELECPIITTNYDCLLEDILDRKPLTWSKYCTADIDNSLKDLKNYILHVHGYFREPDTVIFSSNDYTRIHEEQFGQSNLGSLMKRKTLLFIGFETGLSDPHFSNLLKWIFSVTGKRSLSMYKLVASNTTKGFNQTSDTLLLENMKELQYGNSPKDLLEFIKNLKSFKPL</sequence>
<proteinExistence type="inferred from homology"/>
<dbReference type="PANTHER" id="PTHR28623">
    <property type="entry name" value="PROTEIN FAM118B"/>
    <property type="match status" value="1"/>
</dbReference>
<keyword evidence="2" id="KW-0597">Phosphoprotein</keyword>